<reference evidence="3 5" key="2">
    <citation type="submission" date="2019-06" db="EMBL/GenBank/DDBJ databases">
        <title>Genome sequence analysis of &gt;100 Bacillus licheniformis strains suggests intrinsic resistance to this species.</title>
        <authorList>
            <person name="Wels M."/>
            <person name="Siezen R.J."/>
            <person name="Johansen E."/>
            <person name="Stuer-Lauridsen B."/>
            <person name="Bjerre K."/>
            <person name="Nielsen B.K.K."/>
        </authorList>
    </citation>
    <scope>NUCLEOTIDE SEQUENCE [LARGE SCALE GENOMIC DNA]</scope>
    <source>
        <strain evidence="3 5">BAC-15381</strain>
    </source>
</reference>
<sequence>MYCKKHHEPHVYPTKYCEDHKYSKSVVPHIHPQHTKKIDHHKYEHVHYYPHTYSHHKDVSHEHYHCGKPCKGYEKKSDYGHCY</sequence>
<evidence type="ECO:0000313" key="4">
    <source>
        <dbReference type="Proteomes" id="UP000185604"/>
    </source>
</evidence>
<dbReference type="EMBL" id="JARAFO010000023">
    <property type="protein sequence ID" value="MDE1452628.1"/>
    <property type="molecule type" value="Genomic_DNA"/>
</dbReference>
<evidence type="ECO:0000313" key="3">
    <source>
        <dbReference type="EMBL" id="TWL41774.1"/>
    </source>
</evidence>
<keyword evidence="5" id="KW-1185">Reference proteome</keyword>
<gene>
    <name evidence="2" type="ORF">B4121_3251</name>
    <name evidence="3" type="ORF">CHCC15381_3943</name>
    <name evidence="1" type="ORF">PVN32_10630</name>
</gene>
<dbReference type="EMBL" id="LKPO01000021">
    <property type="protein sequence ID" value="OLF89976.1"/>
    <property type="molecule type" value="Genomic_DNA"/>
</dbReference>
<dbReference type="Proteomes" id="UP000185604">
    <property type="component" value="Unassembled WGS sequence"/>
</dbReference>
<dbReference type="RefSeq" id="WP_020451792.1">
    <property type="nucleotide sequence ID" value="NZ_AP023088.1"/>
</dbReference>
<dbReference type="AlphaFoldDB" id="A0A6I7TSC1"/>
<name>A0A6I7TSC1_9BACI</name>
<evidence type="ECO:0000313" key="5">
    <source>
        <dbReference type="Proteomes" id="UP000429980"/>
    </source>
</evidence>
<organism evidence="2 4">
    <name type="scientific">Bacillus paralicheniformis</name>
    <dbReference type="NCBI Taxonomy" id="1648923"/>
    <lineage>
        <taxon>Bacteria</taxon>
        <taxon>Bacillati</taxon>
        <taxon>Bacillota</taxon>
        <taxon>Bacilli</taxon>
        <taxon>Bacillales</taxon>
        <taxon>Bacillaceae</taxon>
        <taxon>Bacillus</taxon>
    </lineage>
</organism>
<comment type="caution">
    <text evidence="2">The sequence shown here is derived from an EMBL/GenBank/DDBJ whole genome shotgun (WGS) entry which is preliminary data.</text>
</comment>
<accession>A0A6I7TSC1</accession>
<proteinExistence type="predicted"/>
<dbReference type="GeneID" id="56671917"/>
<dbReference type="Proteomes" id="UP001216709">
    <property type="component" value="Unassembled WGS sequence"/>
</dbReference>
<evidence type="ECO:0000313" key="1">
    <source>
        <dbReference type="EMBL" id="MDE1452628.1"/>
    </source>
</evidence>
<dbReference type="InterPro" id="IPR020108">
    <property type="entry name" value="Spore_coat_CotD"/>
</dbReference>
<reference evidence="1" key="3">
    <citation type="submission" date="2022-12" db="EMBL/GenBank/DDBJ databases">
        <title>Draft Genome Sequences of Bacillus licheniformis and Bacillus paralicheniformis strains isolated from Irish skim milk powders.</title>
        <authorList>
            <person name="Lourenco A."/>
            <person name="Li F."/>
            <person name="Geraldine D."/>
            <person name="Tobin J.T."/>
            <person name="Butler F."/>
            <person name="Jordan K."/>
            <person name="Obrien T."/>
        </authorList>
    </citation>
    <scope>NUCLEOTIDE SEQUENCE</scope>
    <source>
        <strain evidence="1">3370</strain>
    </source>
</reference>
<reference evidence="2 4" key="1">
    <citation type="journal article" date="2016" name="Front. Microbiol.">
        <title>High-Level Heat Resistance of Spores of Bacillus amyloliquefaciens and Bacillus licheniformis Results from the Presence of a spoVA Operon in a Tn1546 Transposon.</title>
        <authorList>
            <person name="Berendsen E.M."/>
            <person name="Koning R.A."/>
            <person name="Boekhorst J."/>
            <person name="de Jong A."/>
            <person name="Kuipers O.P."/>
            <person name="Wells-Bennik M.H."/>
        </authorList>
    </citation>
    <scope>NUCLEOTIDE SEQUENCE [LARGE SCALE GENOMIC DNA]</scope>
    <source>
        <strain evidence="2 4">B4121</strain>
    </source>
</reference>
<keyword evidence="2" id="KW-0946">Virion</keyword>
<dbReference type="EMBL" id="NILF01000022">
    <property type="protein sequence ID" value="TWL41774.1"/>
    <property type="molecule type" value="Genomic_DNA"/>
</dbReference>
<keyword evidence="2" id="KW-0167">Capsid protein</keyword>
<dbReference type="Pfam" id="PF11122">
    <property type="entry name" value="Spore-coat_CotD"/>
    <property type="match status" value="1"/>
</dbReference>
<dbReference type="Proteomes" id="UP000429980">
    <property type="component" value="Unassembled WGS sequence"/>
</dbReference>
<protein>
    <submittedName>
        <fullName evidence="1">CotD family spore coat protein</fullName>
    </submittedName>
    <submittedName>
        <fullName evidence="2">Inner spore coat protein D</fullName>
    </submittedName>
</protein>
<evidence type="ECO:0000313" key="2">
    <source>
        <dbReference type="EMBL" id="OLF89976.1"/>
    </source>
</evidence>